<dbReference type="AlphaFoldDB" id="A0A1G9I8I3"/>
<proteinExistence type="predicted"/>
<dbReference type="InterPro" id="IPR005149">
    <property type="entry name" value="Tscrpt_reg_PadR_N"/>
</dbReference>
<reference evidence="2 3" key="1">
    <citation type="submission" date="2016-10" db="EMBL/GenBank/DDBJ databases">
        <authorList>
            <person name="de Groot N.N."/>
        </authorList>
    </citation>
    <scope>NUCLEOTIDE SEQUENCE [LARGE SCALE GENOMIC DNA]</scope>
    <source>
        <strain evidence="2 3">DSM 21668</strain>
    </source>
</reference>
<evidence type="ECO:0000313" key="2">
    <source>
        <dbReference type="EMBL" id="SDL21412.1"/>
    </source>
</evidence>
<dbReference type="InterPro" id="IPR036390">
    <property type="entry name" value="WH_DNA-bd_sf"/>
</dbReference>
<dbReference type="STRING" id="563176.SAMN04488090_0373"/>
<gene>
    <name evidence="2" type="ORF">SAMN04488090_0373</name>
</gene>
<organism evidence="2 3">
    <name type="scientific">Siphonobacter aquaeclarae</name>
    <dbReference type="NCBI Taxonomy" id="563176"/>
    <lineage>
        <taxon>Bacteria</taxon>
        <taxon>Pseudomonadati</taxon>
        <taxon>Bacteroidota</taxon>
        <taxon>Cytophagia</taxon>
        <taxon>Cytophagales</taxon>
        <taxon>Cytophagaceae</taxon>
        <taxon>Siphonobacter</taxon>
    </lineage>
</organism>
<sequence>MKGLYLGELEELILLAVCCLGTEAYGVAIADVLAAQTGRDVHISAVHTVLYRLEEKGFLRSELGGATALRGGRRKRLFDITTAGKKALRETRDIRNAFWNRIPALVWEIA</sequence>
<evidence type="ECO:0000259" key="1">
    <source>
        <dbReference type="Pfam" id="PF03551"/>
    </source>
</evidence>
<dbReference type="Proteomes" id="UP000198901">
    <property type="component" value="Unassembled WGS sequence"/>
</dbReference>
<dbReference type="RefSeq" id="WP_093196945.1">
    <property type="nucleotide sequence ID" value="NZ_FNGS01000001.1"/>
</dbReference>
<dbReference type="OrthoDB" id="962642at2"/>
<dbReference type="SUPFAM" id="SSF46785">
    <property type="entry name" value="Winged helix' DNA-binding domain"/>
    <property type="match status" value="1"/>
</dbReference>
<dbReference type="InterPro" id="IPR036388">
    <property type="entry name" value="WH-like_DNA-bd_sf"/>
</dbReference>
<name>A0A1G9I8I3_9BACT</name>
<feature type="domain" description="Transcription regulator PadR N-terminal" evidence="1">
    <location>
        <begin position="22"/>
        <end position="90"/>
    </location>
</feature>
<accession>A0A1G9I8I3</accession>
<dbReference type="EMBL" id="FNGS01000001">
    <property type="protein sequence ID" value="SDL21412.1"/>
    <property type="molecule type" value="Genomic_DNA"/>
</dbReference>
<evidence type="ECO:0000313" key="3">
    <source>
        <dbReference type="Proteomes" id="UP000198901"/>
    </source>
</evidence>
<dbReference type="Pfam" id="PF03551">
    <property type="entry name" value="PadR"/>
    <property type="match status" value="1"/>
</dbReference>
<dbReference type="Gene3D" id="1.10.10.10">
    <property type="entry name" value="Winged helix-like DNA-binding domain superfamily/Winged helix DNA-binding domain"/>
    <property type="match status" value="1"/>
</dbReference>
<protein>
    <submittedName>
        <fullName evidence="2">Transcriptional regulator, PadR family</fullName>
    </submittedName>
</protein>
<keyword evidence="3" id="KW-1185">Reference proteome</keyword>